<evidence type="ECO:0000256" key="1">
    <source>
        <dbReference type="SAM" id="MobiDB-lite"/>
    </source>
</evidence>
<evidence type="ECO:0000313" key="4">
    <source>
        <dbReference type="Proteomes" id="UP001140502"/>
    </source>
</evidence>
<feature type="region of interest" description="Disordered" evidence="1">
    <location>
        <begin position="134"/>
        <end position="160"/>
    </location>
</feature>
<feature type="signal peptide" evidence="2">
    <location>
        <begin position="1"/>
        <end position="15"/>
    </location>
</feature>
<accession>A0A9W9BKD2</accession>
<keyword evidence="2" id="KW-0732">Signal</keyword>
<name>A0A9W9BKD2_9HYPO</name>
<gene>
    <name evidence="3" type="ORF">N0V84_008203</name>
</gene>
<protein>
    <submittedName>
        <fullName evidence="3">Uncharacterized protein</fullName>
    </submittedName>
</protein>
<feature type="compositionally biased region" description="Low complexity" evidence="1">
    <location>
        <begin position="336"/>
        <end position="355"/>
    </location>
</feature>
<feature type="compositionally biased region" description="Pro residues" evidence="1">
    <location>
        <begin position="240"/>
        <end position="249"/>
    </location>
</feature>
<proteinExistence type="predicted"/>
<feature type="compositionally biased region" description="Low complexity" evidence="1">
    <location>
        <begin position="209"/>
        <end position="222"/>
    </location>
</feature>
<feature type="chain" id="PRO_5040840250" evidence="2">
    <location>
        <begin position="16"/>
        <end position="477"/>
    </location>
</feature>
<dbReference type="AlphaFoldDB" id="A0A9W9BKD2"/>
<feature type="compositionally biased region" description="Low complexity" evidence="1">
    <location>
        <begin position="369"/>
        <end position="381"/>
    </location>
</feature>
<evidence type="ECO:0000256" key="2">
    <source>
        <dbReference type="SAM" id="SignalP"/>
    </source>
</evidence>
<feature type="compositionally biased region" description="Low complexity" evidence="1">
    <location>
        <begin position="250"/>
        <end position="261"/>
    </location>
</feature>
<reference evidence="3" key="1">
    <citation type="submission" date="2022-10" db="EMBL/GenBank/DDBJ databases">
        <title>Tapping the CABI collections for fungal endophytes: first genome assemblies for Collariella, Neodidymelliopsis, Ascochyta clinopodiicola, Didymella pomorum, Didymosphaeria variabile, Neocosmospora piperis and Neocucurbitaria cava.</title>
        <authorList>
            <person name="Hill R."/>
        </authorList>
    </citation>
    <scope>NUCLEOTIDE SEQUENCE</scope>
    <source>
        <strain evidence="3">IMI 366586</strain>
    </source>
</reference>
<organism evidence="3 4">
    <name type="scientific">Fusarium piperis</name>
    <dbReference type="NCBI Taxonomy" id="1435070"/>
    <lineage>
        <taxon>Eukaryota</taxon>
        <taxon>Fungi</taxon>
        <taxon>Dikarya</taxon>
        <taxon>Ascomycota</taxon>
        <taxon>Pezizomycotina</taxon>
        <taxon>Sordariomycetes</taxon>
        <taxon>Hypocreomycetidae</taxon>
        <taxon>Hypocreales</taxon>
        <taxon>Nectriaceae</taxon>
        <taxon>Fusarium</taxon>
        <taxon>Fusarium solani species complex</taxon>
    </lineage>
</organism>
<feature type="region of interest" description="Disordered" evidence="1">
    <location>
        <begin position="187"/>
        <end position="445"/>
    </location>
</feature>
<dbReference type="Proteomes" id="UP001140502">
    <property type="component" value="Unassembled WGS sequence"/>
</dbReference>
<keyword evidence="4" id="KW-1185">Reference proteome</keyword>
<sequence>MLLTLILVFPAATLASWLPIRPRQASTLDDCTLTSTLPPVTLTSIYPASTIAGSGQGHVTGGGSLIYTTALPTLGPSGPGLHTYTITAPCPSADCQPPAATECPPGFTTAAVVCHVCGEIPVTTVLTLPSEIATASPNTASPNTDGSGDGSGDGSAGGSNGATACNGGSCAPGSAPTASGFIKSVRPTSLGHAKPTGPEAPGSNNAGASPSLPQSLSSPGSLHPQDTAGAADIPKHHPIPASPKSPSAPPSADSGSSPSSPETIEKPATVESPDAGSPHSPDKSEAHASPETPASSDTESSPEIVEKPATGENPGSGSTHSPKKPETDASHEIPASSDSESSNSSSSPSTRPDSSATNQHPENPKLPESPESPSSPTVPNSQKPATDQHSKNPDLPESPELPSSPAVPNSQKPATDSHDGPVGGGSVPEVAPSPEATPAAPTTVLVTGSAPGGRAARTAILGPLVLSFLLWLPLYIH</sequence>
<evidence type="ECO:0000313" key="3">
    <source>
        <dbReference type="EMBL" id="KAJ4315799.1"/>
    </source>
</evidence>
<dbReference type="OrthoDB" id="5098460at2759"/>
<dbReference type="EMBL" id="JAPEUR010000195">
    <property type="protein sequence ID" value="KAJ4315799.1"/>
    <property type="molecule type" value="Genomic_DNA"/>
</dbReference>
<feature type="compositionally biased region" description="Low complexity" evidence="1">
    <location>
        <begin position="427"/>
        <end position="445"/>
    </location>
</feature>
<feature type="compositionally biased region" description="Polar residues" evidence="1">
    <location>
        <begin position="292"/>
        <end position="301"/>
    </location>
</feature>
<feature type="compositionally biased region" description="Gly residues" evidence="1">
    <location>
        <begin position="147"/>
        <end position="160"/>
    </location>
</feature>
<comment type="caution">
    <text evidence="3">The sequence shown here is derived from an EMBL/GenBank/DDBJ whole genome shotgun (WGS) entry which is preliminary data.</text>
</comment>